<dbReference type="GeneID" id="19147808"/>
<feature type="signal peptide" evidence="1">
    <location>
        <begin position="1"/>
        <end position="17"/>
    </location>
</feature>
<evidence type="ECO:0000256" key="1">
    <source>
        <dbReference type="SAM" id="SignalP"/>
    </source>
</evidence>
<dbReference type="KEGG" id="bze:COCCADRAFT_34636"/>
<gene>
    <name evidence="2" type="ORF">COCCADRAFT_34636</name>
</gene>
<dbReference type="OrthoDB" id="10296175at2759"/>
<proteinExistence type="predicted"/>
<reference evidence="2 3" key="1">
    <citation type="journal article" date="2013" name="PLoS Genet.">
        <title>Comparative genome structure, secondary metabolite, and effector coding capacity across Cochliobolus pathogens.</title>
        <authorList>
            <person name="Condon B.J."/>
            <person name="Leng Y."/>
            <person name="Wu D."/>
            <person name="Bushley K.E."/>
            <person name="Ohm R.A."/>
            <person name="Otillar R."/>
            <person name="Martin J."/>
            <person name="Schackwitz W."/>
            <person name="Grimwood J."/>
            <person name="MohdZainudin N."/>
            <person name="Xue C."/>
            <person name="Wang R."/>
            <person name="Manning V.A."/>
            <person name="Dhillon B."/>
            <person name="Tu Z.J."/>
            <person name="Steffenson B.J."/>
            <person name="Salamov A."/>
            <person name="Sun H."/>
            <person name="Lowry S."/>
            <person name="LaButti K."/>
            <person name="Han J."/>
            <person name="Copeland A."/>
            <person name="Lindquist E."/>
            <person name="Barry K."/>
            <person name="Schmutz J."/>
            <person name="Baker S.E."/>
            <person name="Ciuffetti L.M."/>
            <person name="Grigoriev I.V."/>
            <person name="Zhong S."/>
            <person name="Turgeon B.G."/>
        </authorList>
    </citation>
    <scope>NUCLEOTIDE SEQUENCE [LARGE SCALE GENOMIC DNA]</scope>
    <source>
        <strain evidence="2 3">26-R-13</strain>
    </source>
</reference>
<dbReference type="EMBL" id="KI964568">
    <property type="protein sequence ID" value="EUC35911.1"/>
    <property type="molecule type" value="Genomic_DNA"/>
</dbReference>
<accession>W6YWM0</accession>
<keyword evidence="3" id="KW-1185">Reference proteome</keyword>
<evidence type="ECO:0000313" key="2">
    <source>
        <dbReference type="EMBL" id="EUC35911.1"/>
    </source>
</evidence>
<protein>
    <submittedName>
        <fullName evidence="2">Uncharacterized protein</fullName>
    </submittedName>
</protein>
<dbReference type="RefSeq" id="XP_007709776.1">
    <property type="nucleotide sequence ID" value="XM_007711586.1"/>
</dbReference>
<organism evidence="2 3">
    <name type="scientific">Cochliobolus carbonum (strain 26-R-13)</name>
    <name type="common">Maize leaf spot fungus</name>
    <name type="synonym">Bipolaris zeicola</name>
    <dbReference type="NCBI Taxonomy" id="930089"/>
    <lineage>
        <taxon>Eukaryota</taxon>
        <taxon>Fungi</taxon>
        <taxon>Dikarya</taxon>
        <taxon>Ascomycota</taxon>
        <taxon>Pezizomycotina</taxon>
        <taxon>Dothideomycetes</taxon>
        <taxon>Pleosporomycetidae</taxon>
        <taxon>Pleosporales</taxon>
        <taxon>Pleosporineae</taxon>
        <taxon>Pleosporaceae</taxon>
        <taxon>Bipolaris</taxon>
    </lineage>
</organism>
<dbReference type="Proteomes" id="UP000053841">
    <property type="component" value="Unassembled WGS sequence"/>
</dbReference>
<evidence type="ECO:0000313" key="3">
    <source>
        <dbReference type="Proteomes" id="UP000053841"/>
    </source>
</evidence>
<sequence>MWIQRIHVLAAWMVAAGLPDPVWIYGECQMFSKHAGTLWSATNLLSTMSWKNTLGLPSIKQYLCVLFTSPAGGLGAQSRRLGGM</sequence>
<dbReference type="AlphaFoldDB" id="W6YWM0"/>
<name>W6YWM0_COCC2</name>
<dbReference type="HOGENOM" id="CLU_2527126_0_0_1"/>
<feature type="chain" id="PRO_5004886343" evidence="1">
    <location>
        <begin position="18"/>
        <end position="84"/>
    </location>
</feature>
<keyword evidence="1" id="KW-0732">Signal</keyword>